<feature type="compositionally biased region" description="Polar residues" evidence="1">
    <location>
        <begin position="586"/>
        <end position="596"/>
    </location>
</feature>
<reference evidence="4" key="1">
    <citation type="submission" date="2025-08" db="UniProtKB">
        <authorList>
            <consortium name="RefSeq"/>
        </authorList>
    </citation>
    <scope>IDENTIFICATION</scope>
    <source>
        <tissue evidence="4">Young leaves</tissue>
    </source>
</reference>
<dbReference type="PANTHER" id="PTHR12357">
    <property type="entry name" value="YTH YT521-B HOMOLOGY DOMAIN-CONTAINING"/>
    <property type="match status" value="1"/>
</dbReference>
<feature type="region of interest" description="Disordered" evidence="1">
    <location>
        <begin position="681"/>
        <end position="705"/>
    </location>
</feature>
<evidence type="ECO:0000313" key="3">
    <source>
        <dbReference type="Proteomes" id="UP000228380"/>
    </source>
</evidence>
<dbReference type="InterPro" id="IPR045168">
    <property type="entry name" value="YTH_prot"/>
</dbReference>
<feature type="compositionally biased region" description="Polar residues" evidence="1">
    <location>
        <begin position="217"/>
        <end position="236"/>
    </location>
</feature>
<dbReference type="CDD" id="cd21134">
    <property type="entry name" value="YTH"/>
    <property type="match status" value="1"/>
</dbReference>
<organism evidence="3 4">
    <name type="scientific">Phoenix dactylifera</name>
    <name type="common">Date palm</name>
    <dbReference type="NCBI Taxonomy" id="42345"/>
    <lineage>
        <taxon>Eukaryota</taxon>
        <taxon>Viridiplantae</taxon>
        <taxon>Streptophyta</taxon>
        <taxon>Embryophyta</taxon>
        <taxon>Tracheophyta</taxon>
        <taxon>Spermatophyta</taxon>
        <taxon>Magnoliopsida</taxon>
        <taxon>Liliopsida</taxon>
        <taxon>Arecaceae</taxon>
        <taxon>Coryphoideae</taxon>
        <taxon>Phoeniceae</taxon>
        <taxon>Phoenix</taxon>
    </lineage>
</organism>
<dbReference type="OrthoDB" id="306690at2759"/>
<dbReference type="GO" id="GO:0061157">
    <property type="term" value="P:mRNA destabilization"/>
    <property type="evidence" value="ECO:0007669"/>
    <property type="project" value="TreeGrafter"/>
</dbReference>
<evidence type="ECO:0000313" key="4">
    <source>
        <dbReference type="RefSeq" id="XP_008811522.2"/>
    </source>
</evidence>
<dbReference type="GO" id="GO:0005737">
    <property type="term" value="C:cytoplasm"/>
    <property type="evidence" value="ECO:0007669"/>
    <property type="project" value="TreeGrafter"/>
</dbReference>
<evidence type="ECO:0000256" key="1">
    <source>
        <dbReference type="SAM" id="MobiDB-lite"/>
    </source>
</evidence>
<dbReference type="GeneID" id="103722663"/>
<feature type="region of interest" description="Disordered" evidence="1">
    <location>
        <begin position="177"/>
        <end position="236"/>
    </location>
</feature>
<dbReference type="GO" id="GO:0003729">
    <property type="term" value="F:mRNA binding"/>
    <property type="evidence" value="ECO:0007669"/>
    <property type="project" value="TreeGrafter"/>
</dbReference>
<gene>
    <name evidence="4" type="primary">LOC103722663</name>
</gene>
<protein>
    <submittedName>
        <fullName evidence="4">YTH domain-containing protein ECT4-like</fullName>
    </submittedName>
</protein>
<dbReference type="PANTHER" id="PTHR12357:SF92">
    <property type="entry name" value="YTH DOMAIN-CONTAINING FAMILY PROTEIN"/>
    <property type="match status" value="1"/>
</dbReference>
<accession>A0A8B7D265</accession>
<dbReference type="Pfam" id="PF04146">
    <property type="entry name" value="YTH"/>
    <property type="match status" value="1"/>
</dbReference>
<keyword evidence="3" id="KW-1185">Reference proteome</keyword>
<dbReference type="Proteomes" id="UP000228380">
    <property type="component" value="Unplaced"/>
</dbReference>
<feature type="region of interest" description="Disordered" evidence="1">
    <location>
        <begin position="577"/>
        <end position="624"/>
    </location>
</feature>
<dbReference type="KEGG" id="pda:103722663"/>
<feature type="compositionally biased region" description="Basic and acidic residues" evidence="1">
    <location>
        <begin position="607"/>
        <end position="616"/>
    </location>
</feature>
<feature type="domain" description="YTH" evidence="2">
    <location>
        <begin position="351"/>
        <end position="492"/>
    </location>
</feature>
<dbReference type="Gene3D" id="3.10.590.10">
    <property type="entry name" value="ph1033 like domains"/>
    <property type="match status" value="1"/>
</dbReference>
<dbReference type="InterPro" id="IPR007275">
    <property type="entry name" value="YTH_domain"/>
</dbReference>
<dbReference type="RefSeq" id="XP_008811522.2">
    <property type="nucleotide sequence ID" value="XM_008813300.4"/>
</dbReference>
<evidence type="ECO:0000259" key="2">
    <source>
        <dbReference type="PROSITE" id="PS50882"/>
    </source>
</evidence>
<dbReference type="AlphaFoldDB" id="A0A8B7D265"/>
<proteinExistence type="predicted"/>
<sequence length="875" mass="96508">MASKATPDFIFDQGVYYPPAANYYGYYSTGIESPGEWGDHNRFFVLDGQDHHYSGVQAESLPYVYFTPSYGYAQSDYNPYNPFIPGAVIGADSPFIGTQQYFTSPTYQQPVSSSPYVPIILQSSSDIVPKDTSEPLLVSPVATVASKCYIEGAKCALPQAPAGKAVTSQRVALGNSLSETSSQQFHAPGNLSEGQVDNMPPSKQSASHGSMLPSNLPHVTQSQGRNSSGSVQATDNFSCERVSPVQNSLIGDMSASNALNKFGSNVCKWATVDKFRPYFQSNGFLYNGRGSSSMLNEQDQGPRTDKGRGQWTSITVKSFTTKVAVSDSQGNIVINVDQYNRDDFPVEYPDAKFFVIKSYSEDDVHKSIKYNVWSSTPNGNRRLDSAYEDAQKLSVGKPKQCPVFLFFSVNASGQFCGVAEMTGPVDFHKDMDFWQQDKWTGSFPVRWHIIKDVPNSSFRHIILENNENKPVTHSRDTQEITYIPGRNMLKIFKSGPLKGSILDDFIHYEEREQVTREEKSRLLRRKYNSSLFVPAFVPKNIFNGSVNQPPAADDIQRDEIVTQFVKVDEKPVDNEIPKNDEIQMNRKVSQPLNVDSEQPVGTVKQHMTADGKEDKQPSSIVDQPRILEGKQQNVTANKLPKLNAKQLPDLAIQPFKAVDKQQSSTVDSPKTDARQVNCTVSQSLKADRKQPNVTNDQHSNWDRRQLSYSVHPPKADEKRLNGTHFKFPQADGKQSYSTVSQPLKAAGKRLNGIVHHSGTTVGSPSKPDDLKIAGNMALNNEQVFPKLGASRQLDKKDAKPKPIVNPSGASPIMKTSSLSIISKTNEADCSNAVADVVTIGSVHIKVKDLGESSSGFLTFGTVPVDQQGPKLNKKA</sequence>
<name>A0A8B7D265_PHODC</name>
<dbReference type="PROSITE" id="PS50882">
    <property type="entry name" value="YTH"/>
    <property type="match status" value="1"/>
</dbReference>